<feature type="transmembrane region" description="Helical" evidence="1">
    <location>
        <begin position="70"/>
        <end position="93"/>
    </location>
</feature>
<accession>A0A3N4JIL6</accession>
<evidence type="ECO:0000313" key="2">
    <source>
        <dbReference type="EMBL" id="RPA96561.1"/>
    </source>
</evidence>
<name>A0A3N4JIL6_9PEZI</name>
<evidence type="ECO:0000256" key="1">
    <source>
        <dbReference type="SAM" id="Phobius"/>
    </source>
</evidence>
<protein>
    <submittedName>
        <fullName evidence="2">Uncharacterized protein</fullName>
    </submittedName>
</protein>
<reference evidence="2 3" key="1">
    <citation type="journal article" date="2018" name="Nat. Ecol. Evol.">
        <title>Pezizomycetes genomes reveal the molecular basis of ectomycorrhizal truffle lifestyle.</title>
        <authorList>
            <person name="Murat C."/>
            <person name="Payen T."/>
            <person name="Noel B."/>
            <person name="Kuo A."/>
            <person name="Morin E."/>
            <person name="Chen J."/>
            <person name="Kohler A."/>
            <person name="Krizsan K."/>
            <person name="Balestrini R."/>
            <person name="Da Silva C."/>
            <person name="Montanini B."/>
            <person name="Hainaut M."/>
            <person name="Levati E."/>
            <person name="Barry K.W."/>
            <person name="Belfiori B."/>
            <person name="Cichocki N."/>
            <person name="Clum A."/>
            <person name="Dockter R.B."/>
            <person name="Fauchery L."/>
            <person name="Guy J."/>
            <person name="Iotti M."/>
            <person name="Le Tacon F."/>
            <person name="Lindquist E.A."/>
            <person name="Lipzen A."/>
            <person name="Malagnac F."/>
            <person name="Mello A."/>
            <person name="Molinier V."/>
            <person name="Miyauchi S."/>
            <person name="Poulain J."/>
            <person name="Riccioni C."/>
            <person name="Rubini A."/>
            <person name="Sitrit Y."/>
            <person name="Splivallo R."/>
            <person name="Traeger S."/>
            <person name="Wang M."/>
            <person name="Zifcakova L."/>
            <person name="Wipf D."/>
            <person name="Zambonelli A."/>
            <person name="Paolocci F."/>
            <person name="Nowrousian M."/>
            <person name="Ottonello S."/>
            <person name="Baldrian P."/>
            <person name="Spatafora J.W."/>
            <person name="Henrissat B."/>
            <person name="Nagy L.G."/>
            <person name="Aury J.M."/>
            <person name="Wincker P."/>
            <person name="Grigoriev I.V."/>
            <person name="Bonfante P."/>
            <person name="Martin F.M."/>
        </authorList>
    </citation>
    <scope>NUCLEOTIDE SEQUENCE [LARGE SCALE GENOMIC DNA]</scope>
    <source>
        <strain evidence="2 3">120613-1</strain>
    </source>
</reference>
<dbReference type="EMBL" id="ML120413">
    <property type="protein sequence ID" value="RPA96561.1"/>
    <property type="molecule type" value="Genomic_DNA"/>
</dbReference>
<dbReference type="AlphaFoldDB" id="A0A3N4JIL6"/>
<gene>
    <name evidence="2" type="ORF">L873DRAFT_1217353</name>
</gene>
<organism evidence="2 3">
    <name type="scientific">Choiromyces venosus 120613-1</name>
    <dbReference type="NCBI Taxonomy" id="1336337"/>
    <lineage>
        <taxon>Eukaryota</taxon>
        <taxon>Fungi</taxon>
        <taxon>Dikarya</taxon>
        <taxon>Ascomycota</taxon>
        <taxon>Pezizomycotina</taxon>
        <taxon>Pezizomycetes</taxon>
        <taxon>Pezizales</taxon>
        <taxon>Tuberaceae</taxon>
        <taxon>Choiromyces</taxon>
    </lineage>
</organism>
<keyword evidence="3" id="KW-1185">Reference proteome</keyword>
<dbReference type="Proteomes" id="UP000276215">
    <property type="component" value="Unassembled WGS sequence"/>
</dbReference>
<feature type="transmembrane region" description="Helical" evidence="1">
    <location>
        <begin position="105"/>
        <end position="128"/>
    </location>
</feature>
<evidence type="ECO:0000313" key="3">
    <source>
        <dbReference type="Proteomes" id="UP000276215"/>
    </source>
</evidence>
<keyword evidence="1" id="KW-0812">Transmembrane</keyword>
<proteinExistence type="predicted"/>
<feature type="transmembrane region" description="Helical" evidence="1">
    <location>
        <begin position="33"/>
        <end position="50"/>
    </location>
</feature>
<feature type="transmembrane region" description="Helical" evidence="1">
    <location>
        <begin position="152"/>
        <end position="175"/>
    </location>
</feature>
<keyword evidence="1" id="KW-0472">Membrane</keyword>
<keyword evidence="1" id="KW-1133">Transmembrane helix</keyword>
<sequence>MLWYPEDSFNSCPLSILKAIMILFCHISSSSNFGWLNCLFFCCLFRFLVYCCENSSKTNLSPNNMLWGLTFLRFSVFPFLSFMFMGCIFLIHGDQGRGLASWYRYGKGVFLSFVSFLSSLFNLSSLYFRNKYTDANALAGIILEHGGQDQGWWVGGGVYACQFSFVSGFLFFMLFPPRWRVNGKTCKGKQLLVWGWEGGRG</sequence>